<feature type="compositionally biased region" description="Low complexity" evidence="1">
    <location>
        <begin position="261"/>
        <end position="272"/>
    </location>
</feature>
<dbReference type="RefSeq" id="WP_038370746.1">
    <property type="nucleotide sequence ID" value="NZ_KK069989.1"/>
</dbReference>
<dbReference type="EMBL" id="JDYK01000003">
    <property type="protein sequence ID" value="EWS82456.1"/>
    <property type="molecule type" value="Genomic_DNA"/>
</dbReference>
<organism evidence="2 3">
    <name type="scientific">Brachybacterium phenoliresistens</name>
    <dbReference type="NCBI Taxonomy" id="396014"/>
    <lineage>
        <taxon>Bacteria</taxon>
        <taxon>Bacillati</taxon>
        <taxon>Actinomycetota</taxon>
        <taxon>Actinomycetes</taxon>
        <taxon>Micrococcales</taxon>
        <taxon>Dermabacteraceae</taxon>
        <taxon>Brachybacterium</taxon>
    </lineage>
</organism>
<reference evidence="2 3" key="1">
    <citation type="submission" date="2014-02" db="EMBL/GenBank/DDBJ databases">
        <title>Genome sequence of Brachybacterium phenoliresistens strain W13A50.</title>
        <authorList>
            <person name="Wang X."/>
        </authorList>
    </citation>
    <scope>NUCLEOTIDE SEQUENCE [LARGE SCALE GENOMIC DNA]</scope>
    <source>
        <strain evidence="2 3">W13A50</strain>
    </source>
</reference>
<dbReference type="Proteomes" id="UP000023067">
    <property type="component" value="Unassembled WGS sequence"/>
</dbReference>
<accession>Z9JXC9</accession>
<keyword evidence="3" id="KW-1185">Reference proteome</keyword>
<feature type="region of interest" description="Disordered" evidence="1">
    <location>
        <begin position="115"/>
        <end position="148"/>
    </location>
</feature>
<name>Z9JXC9_9MICO</name>
<feature type="compositionally biased region" description="Low complexity" evidence="1">
    <location>
        <begin position="129"/>
        <end position="148"/>
    </location>
</feature>
<evidence type="ECO:0000313" key="2">
    <source>
        <dbReference type="EMBL" id="EWS82456.1"/>
    </source>
</evidence>
<dbReference type="AlphaFoldDB" id="Z9JXC9"/>
<dbReference type="STRING" id="396014.BF93_11245"/>
<dbReference type="OrthoDB" id="8479221at2"/>
<dbReference type="HOGENOM" id="CLU_965307_0_0_11"/>
<protein>
    <submittedName>
        <fullName evidence="2">Uncharacterized protein</fullName>
    </submittedName>
</protein>
<dbReference type="eggNOG" id="COG0500">
    <property type="taxonomic scope" value="Bacteria"/>
</dbReference>
<dbReference type="SUPFAM" id="SSF56112">
    <property type="entry name" value="Protein kinase-like (PK-like)"/>
    <property type="match status" value="1"/>
</dbReference>
<dbReference type="InterPro" id="IPR011009">
    <property type="entry name" value="Kinase-like_dom_sf"/>
</dbReference>
<gene>
    <name evidence="2" type="ORF">BF93_11245</name>
</gene>
<dbReference type="PATRIC" id="fig|396014.3.peg.758"/>
<evidence type="ECO:0000256" key="1">
    <source>
        <dbReference type="SAM" id="MobiDB-lite"/>
    </source>
</evidence>
<comment type="caution">
    <text evidence="2">The sequence shown here is derived from an EMBL/GenBank/DDBJ whole genome shotgun (WGS) entry which is preliminary data.</text>
</comment>
<sequence length="288" mass="30338">MSSHPVLDLLPAEATHREVGRLLREQGWTPCGEGDWAIALAAPGAEVVARVSPFDPVGPYTARLYREAAGTGLVPRLLAHRRLAGGGDLQILERLTEVPASDAAAFHRRLAVASAASAGAERPQHRQAPTDPGAGPDPGTDPAHGRAPDPAALAELARAVARIHAEARRELPWCGPLDDNPANVMRTASGTPVLIDPYFAGGPDLYATAEHDPDQLVARIPEPERRYMTEIPLAGSGPWSAVDRAALREKIARADARRAADGNGAAAPGAPRHGLEESSSAHPTRRTP</sequence>
<feature type="region of interest" description="Disordered" evidence="1">
    <location>
        <begin position="255"/>
        <end position="288"/>
    </location>
</feature>
<evidence type="ECO:0000313" key="3">
    <source>
        <dbReference type="Proteomes" id="UP000023067"/>
    </source>
</evidence>
<proteinExistence type="predicted"/>